<sequence>MVVLWMPISRQPPSSPVTPHCPRRHTRPSSQCLHGGLQFERRVGSGNDVIMPAHGEQLGRQGDVTTNRPGS</sequence>
<reference evidence="2 3" key="1">
    <citation type="submission" date="2019-05" db="EMBL/GenBank/DDBJ databases">
        <title>Another draft genome of Portunus trituberculatus and its Hox gene families provides insights of decapod evolution.</title>
        <authorList>
            <person name="Jeong J.-H."/>
            <person name="Song I."/>
            <person name="Kim S."/>
            <person name="Choi T."/>
            <person name="Kim D."/>
            <person name="Ryu S."/>
            <person name="Kim W."/>
        </authorList>
    </citation>
    <scope>NUCLEOTIDE SEQUENCE [LARGE SCALE GENOMIC DNA]</scope>
    <source>
        <tissue evidence="2">Muscle</tissue>
    </source>
</reference>
<name>A0A5B7GIV3_PORTR</name>
<evidence type="ECO:0000313" key="3">
    <source>
        <dbReference type="Proteomes" id="UP000324222"/>
    </source>
</evidence>
<proteinExistence type="predicted"/>
<protein>
    <submittedName>
        <fullName evidence="2">Uncharacterized protein</fullName>
    </submittedName>
</protein>
<organism evidence="2 3">
    <name type="scientific">Portunus trituberculatus</name>
    <name type="common">Swimming crab</name>
    <name type="synonym">Neptunus trituberculatus</name>
    <dbReference type="NCBI Taxonomy" id="210409"/>
    <lineage>
        <taxon>Eukaryota</taxon>
        <taxon>Metazoa</taxon>
        <taxon>Ecdysozoa</taxon>
        <taxon>Arthropoda</taxon>
        <taxon>Crustacea</taxon>
        <taxon>Multicrustacea</taxon>
        <taxon>Malacostraca</taxon>
        <taxon>Eumalacostraca</taxon>
        <taxon>Eucarida</taxon>
        <taxon>Decapoda</taxon>
        <taxon>Pleocyemata</taxon>
        <taxon>Brachyura</taxon>
        <taxon>Eubrachyura</taxon>
        <taxon>Portunoidea</taxon>
        <taxon>Portunidae</taxon>
        <taxon>Portuninae</taxon>
        <taxon>Portunus</taxon>
    </lineage>
</organism>
<feature type="region of interest" description="Disordered" evidence="1">
    <location>
        <begin position="6"/>
        <end position="32"/>
    </location>
</feature>
<dbReference type="EMBL" id="VSRR010014785">
    <property type="protein sequence ID" value="MPC57439.1"/>
    <property type="molecule type" value="Genomic_DNA"/>
</dbReference>
<dbReference type="AlphaFoldDB" id="A0A5B7GIV3"/>
<comment type="caution">
    <text evidence="2">The sequence shown here is derived from an EMBL/GenBank/DDBJ whole genome shotgun (WGS) entry which is preliminary data.</text>
</comment>
<accession>A0A5B7GIV3</accession>
<evidence type="ECO:0000256" key="1">
    <source>
        <dbReference type="SAM" id="MobiDB-lite"/>
    </source>
</evidence>
<dbReference type="Proteomes" id="UP000324222">
    <property type="component" value="Unassembled WGS sequence"/>
</dbReference>
<evidence type="ECO:0000313" key="2">
    <source>
        <dbReference type="EMBL" id="MPC57439.1"/>
    </source>
</evidence>
<gene>
    <name evidence="2" type="ORF">E2C01_051419</name>
</gene>
<feature type="region of interest" description="Disordered" evidence="1">
    <location>
        <begin position="47"/>
        <end position="71"/>
    </location>
</feature>
<keyword evidence="3" id="KW-1185">Reference proteome</keyword>